<comment type="caution">
    <text evidence="2">The sequence shown here is derived from an EMBL/GenBank/DDBJ whole genome shotgun (WGS) entry which is preliminary data.</text>
</comment>
<evidence type="ECO:0000313" key="2">
    <source>
        <dbReference type="EMBL" id="RVT58907.1"/>
    </source>
</evidence>
<keyword evidence="1" id="KW-0472">Membrane</keyword>
<dbReference type="Pfam" id="PF11188">
    <property type="entry name" value="DUF2975"/>
    <property type="match status" value="1"/>
</dbReference>
<feature type="transmembrane region" description="Helical" evidence="1">
    <location>
        <begin position="6"/>
        <end position="24"/>
    </location>
</feature>
<dbReference type="EMBL" id="RZTZ01000011">
    <property type="protein sequence ID" value="RVT58907.1"/>
    <property type="molecule type" value="Genomic_DNA"/>
</dbReference>
<gene>
    <name evidence="2" type="ORF">EM808_20755</name>
</gene>
<feature type="transmembrane region" description="Helical" evidence="1">
    <location>
        <begin position="31"/>
        <end position="53"/>
    </location>
</feature>
<dbReference type="Proteomes" id="UP000288024">
    <property type="component" value="Unassembled WGS sequence"/>
</dbReference>
<keyword evidence="1" id="KW-0812">Transmembrane</keyword>
<sequence>MVLKNICTIVIPVLYFLYQNITLYEISRSKLLYGATVPFYFALYQAFNLLYYIDKSKVFSELSVKGLKH</sequence>
<proteinExistence type="predicted"/>
<keyword evidence="1" id="KW-1133">Transmembrane helix</keyword>
<name>A0A3S2W239_9BACI</name>
<organism evidence="2 3">
    <name type="scientific">Niallia taxi</name>
    <dbReference type="NCBI Taxonomy" id="2499688"/>
    <lineage>
        <taxon>Bacteria</taxon>
        <taxon>Bacillati</taxon>
        <taxon>Bacillota</taxon>
        <taxon>Bacilli</taxon>
        <taxon>Bacillales</taxon>
        <taxon>Bacillaceae</taxon>
        <taxon>Niallia</taxon>
    </lineage>
</organism>
<dbReference type="InterPro" id="IPR021354">
    <property type="entry name" value="DUF2975"/>
</dbReference>
<protein>
    <submittedName>
        <fullName evidence="2">DUF2975 domain-containing protein</fullName>
    </submittedName>
</protein>
<evidence type="ECO:0000313" key="3">
    <source>
        <dbReference type="Proteomes" id="UP000288024"/>
    </source>
</evidence>
<evidence type="ECO:0000256" key="1">
    <source>
        <dbReference type="SAM" id="Phobius"/>
    </source>
</evidence>
<keyword evidence="3" id="KW-1185">Reference proteome</keyword>
<reference evidence="2 3" key="1">
    <citation type="submission" date="2019-01" db="EMBL/GenBank/DDBJ databases">
        <title>Bacillus sp. M5HDSG1-1, whole genome shotgun sequence.</title>
        <authorList>
            <person name="Tuo L."/>
        </authorList>
    </citation>
    <scope>NUCLEOTIDE SEQUENCE [LARGE SCALE GENOMIC DNA]</scope>
    <source>
        <strain evidence="2 3">M5HDSG1-1</strain>
    </source>
</reference>
<dbReference type="AlphaFoldDB" id="A0A3S2W239"/>
<accession>A0A3S2W239</accession>